<feature type="domain" description="YCII-related" evidence="2">
    <location>
        <begin position="1"/>
        <end position="115"/>
    </location>
</feature>
<dbReference type="RefSeq" id="WP_185992067.1">
    <property type="nucleotide sequence ID" value="NZ_JACCAE010000001.1"/>
</dbReference>
<organism evidence="3 4">
    <name type="scientific">Janibacter cremeus</name>
    <dbReference type="NCBI Taxonomy" id="1285192"/>
    <lineage>
        <taxon>Bacteria</taxon>
        <taxon>Bacillati</taxon>
        <taxon>Actinomycetota</taxon>
        <taxon>Actinomycetes</taxon>
        <taxon>Micrococcales</taxon>
        <taxon>Intrasporangiaceae</taxon>
        <taxon>Janibacter</taxon>
    </lineage>
</organism>
<dbReference type="Pfam" id="PF03795">
    <property type="entry name" value="YCII"/>
    <property type="match status" value="1"/>
</dbReference>
<keyword evidence="4" id="KW-1185">Reference proteome</keyword>
<reference evidence="3 4" key="1">
    <citation type="submission" date="2020-07" db="EMBL/GenBank/DDBJ databases">
        <title>Sequencing the genomes of 1000 actinobacteria strains.</title>
        <authorList>
            <person name="Klenk H.-P."/>
        </authorList>
    </citation>
    <scope>NUCLEOTIDE SEQUENCE [LARGE SCALE GENOMIC DNA]</scope>
    <source>
        <strain evidence="3 4">DSM 26154</strain>
    </source>
</reference>
<evidence type="ECO:0000259" key="2">
    <source>
        <dbReference type="Pfam" id="PF03795"/>
    </source>
</evidence>
<dbReference type="SUPFAM" id="SSF54909">
    <property type="entry name" value="Dimeric alpha+beta barrel"/>
    <property type="match status" value="1"/>
</dbReference>
<dbReference type="Proteomes" id="UP000554054">
    <property type="component" value="Unassembled WGS sequence"/>
</dbReference>
<dbReference type="PANTHER" id="PTHR35174:SF4">
    <property type="entry name" value="BLL7163 PROTEIN"/>
    <property type="match status" value="1"/>
</dbReference>
<dbReference type="PANTHER" id="PTHR35174">
    <property type="entry name" value="BLL7171 PROTEIN-RELATED"/>
    <property type="match status" value="1"/>
</dbReference>
<comment type="similarity">
    <text evidence="1">Belongs to the YciI family.</text>
</comment>
<sequence length="148" mass="16265">MKFMLIMRATQAAVDAMADLDMETVINAMGAYNEKMVKAGVLLAGDGLADDPENSFVVDFDADPPVVTDGPYGEVHELFNGFWMLQVSSKAEAAEWARQCPLGPGNKLEVRRVTDESDFADFADNEFLRKEEGWRQEQAARTAGGPTE</sequence>
<dbReference type="InterPro" id="IPR011008">
    <property type="entry name" value="Dimeric_a/b-barrel"/>
</dbReference>
<accession>A0A852VQY9</accession>
<evidence type="ECO:0000256" key="1">
    <source>
        <dbReference type="ARBA" id="ARBA00007689"/>
    </source>
</evidence>
<name>A0A852VQY9_9MICO</name>
<evidence type="ECO:0000313" key="3">
    <source>
        <dbReference type="EMBL" id="NYF99362.1"/>
    </source>
</evidence>
<comment type="caution">
    <text evidence="3">The sequence shown here is derived from an EMBL/GenBank/DDBJ whole genome shotgun (WGS) entry which is preliminary data.</text>
</comment>
<proteinExistence type="inferred from homology"/>
<evidence type="ECO:0000313" key="4">
    <source>
        <dbReference type="Proteomes" id="UP000554054"/>
    </source>
</evidence>
<dbReference type="InterPro" id="IPR005545">
    <property type="entry name" value="YCII"/>
</dbReference>
<dbReference type="Gene3D" id="3.30.70.1060">
    <property type="entry name" value="Dimeric alpha+beta barrel"/>
    <property type="match status" value="1"/>
</dbReference>
<gene>
    <name evidence="3" type="ORF">BJY20_002754</name>
</gene>
<dbReference type="EMBL" id="JACCAE010000001">
    <property type="protein sequence ID" value="NYF99362.1"/>
    <property type="molecule type" value="Genomic_DNA"/>
</dbReference>
<dbReference type="AlphaFoldDB" id="A0A852VQY9"/>
<protein>
    <recommendedName>
        <fullName evidence="2">YCII-related domain-containing protein</fullName>
    </recommendedName>
</protein>